<evidence type="ECO:0000313" key="2">
    <source>
        <dbReference type="Proteomes" id="UP000777265"/>
    </source>
</evidence>
<sequence length="251" mass="27976">PNHFIHTRTAVAPFTLAAEEGRLFSYRAVNNIYLEDGQSFDQVFLTEFVYPRQEAVTKQLLNLLGMVIGVGKASRHGLGKVDFEEVTIKEDDWKKRLDAFNSGPAACPGQFLVPIMLATEAVLLRPFAGSINADLTASYEESWRAVLGSDVNVVRFYAQHKLRGIRKGREGVPPVVLTEAGSVFVLAFPKEHKKDVEEALAPFATWGVEIPGHVKAIEERWGFFCPYRRTNGYGEIVVCHPIHTDGVCDEE</sequence>
<gene>
    <name evidence="1" type="ORF">GXY80_11615</name>
</gene>
<comment type="caution">
    <text evidence="1">The sequence shown here is derived from an EMBL/GenBank/DDBJ whole genome shotgun (WGS) entry which is preliminary data.</text>
</comment>
<feature type="non-terminal residue" evidence="1">
    <location>
        <position position="1"/>
    </location>
</feature>
<protein>
    <submittedName>
        <fullName evidence="1">Uncharacterized protein</fullName>
    </submittedName>
</protein>
<dbReference type="EMBL" id="JAAYEE010000213">
    <property type="protein sequence ID" value="NLW36108.1"/>
    <property type="molecule type" value="Genomic_DNA"/>
</dbReference>
<accession>A0A971S1E5</accession>
<name>A0A971S1E5_9BACT</name>
<reference evidence="1" key="1">
    <citation type="journal article" date="2020" name="Biotechnol. Biofuels">
        <title>New insights from the biogas microbiome by comprehensive genome-resolved metagenomics of nearly 1600 species originating from multiple anaerobic digesters.</title>
        <authorList>
            <person name="Campanaro S."/>
            <person name="Treu L."/>
            <person name="Rodriguez-R L.M."/>
            <person name="Kovalovszki A."/>
            <person name="Ziels R.M."/>
            <person name="Maus I."/>
            <person name="Zhu X."/>
            <person name="Kougias P.G."/>
            <person name="Basile A."/>
            <person name="Luo G."/>
            <person name="Schluter A."/>
            <person name="Konstantinidis K.T."/>
            <person name="Angelidaki I."/>
        </authorList>
    </citation>
    <scope>NUCLEOTIDE SEQUENCE</scope>
    <source>
        <strain evidence="1">AS06rmzACSIP_7</strain>
    </source>
</reference>
<reference evidence="1" key="2">
    <citation type="submission" date="2020-01" db="EMBL/GenBank/DDBJ databases">
        <authorList>
            <person name="Campanaro S."/>
        </authorList>
    </citation>
    <scope>NUCLEOTIDE SEQUENCE</scope>
    <source>
        <strain evidence="1">AS06rmzACSIP_7</strain>
    </source>
</reference>
<evidence type="ECO:0000313" key="1">
    <source>
        <dbReference type="EMBL" id="NLW36108.1"/>
    </source>
</evidence>
<proteinExistence type="predicted"/>
<dbReference type="AlphaFoldDB" id="A0A971S1E5"/>
<dbReference type="Proteomes" id="UP000777265">
    <property type="component" value="Unassembled WGS sequence"/>
</dbReference>
<organism evidence="1 2">
    <name type="scientific">Syntrophorhabdus aromaticivorans</name>
    <dbReference type="NCBI Taxonomy" id="328301"/>
    <lineage>
        <taxon>Bacteria</taxon>
        <taxon>Pseudomonadati</taxon>
        <taxon>Thermodesulfobacteriota</taxon>
        <taxon>Syntrophorhabdia</taxon>
        <taxon>Syntrophorhabdales</taxon>
        <taxon>Syntrophorhabdaceae</taxon>
        <taxon>Syntrophorhabdus</taxon>
    </lineage>
</organism>